<proteinExistence type="predicted"/>
<feature type="repeat" description="WD" evidence="8">
    <location>
        <begin position="157"/>
        <end position="196"/>
    </location>
</feature>
<dbReference type="GO" id="GO:0005829">
    <property type="term" value="C:cytosol"/>
    <property type="evidence" value="ECO:0007669"/>
    <property type="project" value="TreeGrafter"/>
</dbReference>
<comment type="function">
    <text evidence="6">Required for the Mettl1-dependent formation of N(7)-methylguanine at position 46 (m7G46) in tRNA. In the Mettl1-wuho methyltransferase complex, it is required to stabilize and induce conformational changes of the catalytic subunit. Required for binding of nanos mRNA and repression of translation by the mei-P26-bgcn-bam-sxl complex. May cooperate with mei-P26 and nanos to derepress the BMP signaling pathway. May cooperate with mei-P26 to suppress expression of a subset of microRNAs. May cooperate with mei-P26 to regulate bam expression levels in germline cells during gametogenesis. Required to promote mitosis to meiosis transition during gametogenesis. May regulate germline cell division in part by regulating ribosome biogenesis.</text>
</comment>
<dbReference type="InterPro" id="IPR028884">
    <property type="entry name" value="Trm82"/>
</dbReference>
<evidence type="ECO:0000256" key="8">
    <source>
        <dbReference type="PROSITE-ProRule" id="PRU00221"/>
    </source>
</evidence>
<dbReference type="InterPro" id="IPR036322">
    <property type="entry name" value="WD40_repeat_dom_sf"/>
</dbReference>
<comment type="subunit">
    <text evidence="7">Forms a heterodimer with the catalytic subunit Mettl1. Interacts with mei-P26 and weakly interacts with bgcn; required for the function or formation of the mei-P26-bgcn-bam-sxl complex. Interacts with nanos; may be involved in mei-P26-dependent derepression of the BMP signaling pathway. Interacts with Myc; the interaction may be mediated by mei-P26 and may be involved in the regulation of ribosome biogenesis.</text>
</comment>
<evidence type="ECO:0000313" key="10">
    <source>
        <dbReference type="Proteomes" id="UP001159042"/>
    </source>
</evidence>
<dbReference type="InterPro" id="IPR015943">
    <property type="entry name" value="WD40/YVTN_repeat-like_dom_sf"/>
</dbReference>
<evidence type="ECO:0000256" key="4">
    <source>
        <dbReference type="ARBA" id="ARBA00022737"/>
    </source>
</evidence>
<dbReference type="GO" id="GO:0006400">
    <property type="term" value="P:tRNA modification"/>
    <property type="evidence" value="ECO:0007669"/>
    <property type="project" value="TreeGrafter"/>
</dbReference>
<keyword evidence="5" id="KW-0539">Nucleus</keyword>
<evidence type="ECO:0000256" key="2">
    <source>
        <dbReference type="ARBA" id="ARBA00022574"/>
    </source>
</evidence>
<keyword evidence="3" id="KW-0819">tRNA processing</keyword>
<name>A0AAV8W855_9CUCU</name>
<keyword evidence="2 8" id="KW-0853">WD repeat</keyword>
<dbReference type="GO" id="GO:0005634">
    <property type="term" value="C:nucleus"/>
    <property type="evidence" value="ECO:0007669"/>
    <property type="project" value="UniProtKB-SubCell"/>
</dbReference>
<evidence type="ECO:0000256" key="7">
    <source>
        <dbReference type="ARBA" id="ARBA00093542"/>
    </source>
</evidence>
<gene>
    <name evidence="9" type="ORF">NQ315_004284</name>
</gene>
<dbReference type="Gene3D" id="2.130.10.10">
    <property type="entry name" value="YVTN repeat-like/Quinoprotein amine dehydrogenase"/>
    <property type="match status" value="1"/>
</dbReference>
<evidence type="ECO:0000256" key="3">
    <source>
        <dbReference type="ARBA" id="ARBA00022694"/>
    </source>
</evidence>
<dbReference type="SUPFAM" id="SSF50978">
    <property type="entry name" value="WD40 repeat-like"/>
    <property type="match status" value="1"/>
</dbReference>
<evidence type="ECO:0000313" key="9">
    <source>
        <dbReference type="EMBL" id="KAJ8922341.1"/>
    </source>
</evidence>
<comment type="caution">
    <text evidence="9">The sequence shown here is derived from an EMBL/GenBank/DDBJ whole genome shotgun (WGS) entry which is preliminary data.</text>
</comment>
<reference evidence="9 10" key="1">
    <citation type="journal article" date="2023" name="Insect Mol. Biol.">
        <title>Genome sequencing provides insights into the evolution of gene families encoding plant cell wall-degrading enzymes in longhorned beetles.</title>
        <authorList>
            <person name="Shin N.R."/>
            <person name="Okamura Y."/>
            <person name="Kirsch R."/>
            <person name="Pauchet Y."/>
        </authorList>
    </citation>
    <scope>NUCLEOTIDE SEQUENCE [LARGE SCALE GENOMIC DNA]</scope>
    <source>
        <strain evidence="9">EAD_L_NR</strain>
    </source>
</reference>
<evidence type="ECO:0000256" key="5">
    <source>
        <dbReference type="ARBA" id="ARBA00023242"/>
    </source>
</evidence>
<dbReference type="GO" id="GO:0036265">
    <property type="term" value="P:RNA (guanine-N7)-methylation"/>
    <property type="evidence" value="ECO:0007669"/>
    <property type="project" value="InterPro"/>
</dbReference>
<dbReference type="EMBL" id="JANEYG010000007">
    <property type="protein sequence ID" value="KAJ8922341.1"/>
    <property type="molecule type" value="Genomic_DNA"/>
</dbReference>
<keyword evidence="10" id="KW-1185">Reference proteome</keyword>
<dbReference type="PROSITE" id="PS50294">
    <property type="entry name" value="WD_REPEATS_REGION"/>
    <property type="match status" value="1"/>
</dbReference>
<dbReference type="SMART" id="SM00320">
    <property type="entry name" value="WD40"/>
    <property type="match status" value="2"/>
</dbReference>
<dbReference type="GO" id="GO:0043527">
    <property type="term" value="C:tRNA methyltransferase complex"/>
    <property type="evidence" value="ECO:0007669"/>
    <property type="project" value="TreeGrafter"/>
</dbReference>
<organism evidence="9 10">
    <name type="scientific">Exocentrus adspersus</name>
    <dbReference type="NCBI Taxonomy" id="1586481"/>
    <lineage>
        <taxon>Eukaryota</taxon>
        <taxon>Metazoa</taxon>
        <taxon>Ecdysozoa</taxon>
        <taxon>Arthropoda</taxon>
        <taxon>Hexapoda</taxon>
        <taxon>Insecta</taxon>
        <taxon>Pterygota</taxon>
        <taxon>Neoptera</taxon>
        <taxon>Endopterygota</taxon>
        <taxon>Coleoptera</taxon>
        <taxon>Polyphaga</taxon>
        <taxon>Cucujiformia</taxon>
        <taxon>Chrysomeloidea</taxon>
        <taxon>Cerambycidae</taxon>
        <taxon>Lamiinae</taxon>
        <taxon>Acanthocinini</taxon>
        <taxon>Exocentrus</taxon>
    </lineage>
</organism>
<evidence type="ECO:0000256" key="6">
    <source>
        <dbReference type="ARBA" id="ARBA00093337"/>
    </source>
</evidence>
<dbReference type="PROSITE" id="PS50082">
    <property type="entry name" value="WD_REPEATS_2"/>
    <property type="match status" value="1"/>
</dbReference>
<dbReference type="PANTHER" id="PTHR16288">
    <property type="entry name" value="WD40 REPEAT PROTEIN 4"/>
    <property type="match status" value="1"/>
</dbReference>
<evidence type="ECO:0008006" key="11">
    <source>
        <dbReference type="Google" id="ProtNLM"/>
    </source>
</evidence>
<dbReference type="Pfam" id="PF00400">
    <property type="entry name" value="WD40"/>
    <property type="match status" value="1"/>
</dbReference>
<evidence type="ECO:0000256" key="1">
    <source>
        <dbReference type="ARBA" id="ARBA00004123"/>
    </source>
</evidence>
<accession>A0AAV8W855</accession>
<sequence length="333" mass="38222">MALIHKKDNNVLLAAGDQLISYDLESQADELLRLPEPNLPEKLTKSQLDVLKKEVRKISSIDSHSEKGYTVVATENKQVVVYDKQFQVLKNFIVNRAAGKVCFTPSSDILVADRTGDVYLYKLNEIEAPQLLLGHLSVILDMTLSECGKYIITFSFCLGHSEFVTSIKLVKNILVSASGDGTVRFWNYLKGEQLDIIYTNKYIMDNSLLEVFTRDMDKEKVDVTALPVTDMQVYYDAKKLYVAVSVHNYNALQIHTTDLLSCDLYILSDKFSVFKLIDEEFIETNVPCLEKLYDKYKHILKLNESSAITVLYKRKFDNVQEYLVRKRQRLETK</sequence>
<dbReference type="AlphaFoldDB" id="A0AAV8W855"/>
<keyword evidence="4" id="KW-0677">Repeat</keyword>
<dbReference type="Proteomes" id="UP001159042">
    <property type="component" value="Unassembled WGS sequence"/>
</dbReference>
<comment type="subcellular location">
    <subcellularLocation>
        <location evidence="1">Nucleus</location>
    </subcellularLocation>
</comment>
<protein>
    <recommendedName>
        <fullName evidence="11">tRNA (guanine-N(7)-)-methyltransferase non-catalytic subunit wuho</fullName>
    </recommendedName>
</protein>
<dbReference type="PANTHER" id="PTHR16288:SF0">
    <property type="entry name" value="TRNA (GUANINE-N(7)-)-METHYLTRANSFERASE NON-CATALYTIC SUBUNIT WDR4"/>
    <property type="match status" value="1"/>
</dbReference>
<dbReference type="InterPro" id="IPR001680">
    <property type="entry name" value="WD40_rpt"/>
</dbReference>